<proteinExistence type="predicted"/>
<dbReference type="InterPro" id="IPR025742">
    <property type="entry name" value="CSTF2_hinge"/>
</dbReference>
<feature type="compositionally biased region" description="Polar residues" evidence="4">
    <location>
        <begin position="208"/>
        <end position="217"/>
    </location>
</feature>
<reference evidence="6" key="1">
    <citation type="journal article" date="2020" name="Stud. Mycol.">
        <title>101 Dothideomycetes genomes: a test case for predicting lifestyles and emergence of pathogens.</title>
        <authorList>
            <person name="Haridas S."/>
            <person name="Albert R."/>
            <person name="Binder M."/>
            <person name="Bloem J."/>
            <person name="Labutti K."/>
            <person name="Salamov A."/>
            <person name="Andreopoulos B."/>
            <person name="Baker S."/>
            <person name="Barry K."/>
            <person name="Bills G."/>
            <person name="Bluhm B."/>
            <person name="Cannon C."/>
            <person name="Castanera R."/>
            <person name="Culley D."/>
            <person name="Daum C."/>
            <person name="Ezra D."/>
            <person name="Gonzalez J."/>
            <person name="Henrissat B."/>
            <person name="Kuo A."/>
            <person name="Liang C."/>
            <person name="Lipzen A."/>
            <person name="Lutzoni F."/>
            <person name="Magnuson J."/>
            <person name="Mondo S."/>
            <person name="Nolan M."/>
            <person name="Ohm R."/>
            <person name="Pangilinan J."/>
            <person name="Park H.-J."/>
            <person name="Ramirez L."/>
            <person name="Alfaro M."/>
            <person name="Sun H."/>
            <person name="Tritt A."/>
            <person name="Yoshinaga Y."/>
            <person name="Zwiers L.-H."/>
            <person name="Turgeon B."/>
            <person name="Goodwin S."/>
            <person name="Spatafora J."/>
            <person name="Crous P."/>
            <person name="Grigoriev I."/>
        </authorList>
    </citation>
    <scope>NUCLEOTIDE SEQUENCE</scope>
    <source>
        <strain evidence="6">Tuck. ex Michener</strain>
    </source>
</reference>
<evidence type="ECO:0000256" key="4">
    <source>
        <dbReference type="SAM" id="MobiDB-lite"/>
    </source>
</evidence>
<dbReference type="InterPro" id="IPR035979">
    <property type="entry name" value="RBD_domain_sf"/>
</dbReference>
<dbReference type="AlphaFoldDB" id="A0A6A6H4F9"/>
<keyword evidence="7" id="KW-1185">Reference proteome</keyword>
<dbReference type="EMBL" id="ML991810">
    <property type="protein sequence ID" value="KAF2232994.1"/>
    <property type="molecule type" value="Genomic_DNA"/>
</dbReference>
<evidence type="ECO:0000256" key="2">
    <source>
        <dbReference type="ARBA" id="ARBA00023242"/>
    </source>
</evidence>
<dbReference type="Proteomes" id="UP000800092">
    <property type="component" value="Unassembled WGS sequence"/>
</dbReference>
<sequence>MAPSRTLFVGNIAYAATEEQITDMLSQVGQRPQFRLILDRESGQPKGFGFATFQDTDAAASAVRNLNNYEFMGRTLRVDYSNENDNDAPPAGYAENAVNGQDNSALPTLPPGTDLPGGLTCTDAISKTLNAMPPPQLLDIISQIKNLVTTDPTKATELLKQAPQLSYAIFQALLLLELVDPQTLTSILQGGGLPQAPAPPAPSAQSQFNPYSQQQYPPYSAMQQPLSVPTPPVQQQPYQPPPAQTPSTDQAQLLQMVMNLSADQINAMPPAEREQIMAVRNQIASGQIRV</sequence>
<feature type="domain" description="RRM" evidence="5">
    <location>
        <begin position="5"/>
        <end position="83"/>
    </location>
</feature>
<dbReference type="SUPFAM" id="SSF54928">
    <property type="entry name" value="RNA-binding domain, RBD"/>
    <property type="match status" value="1"/>
</dbReference>
<name>A0A6A6H4F9_VIRVR</name>
<keyword evidence="2" id="KW-0539">Nucleus</keyword>
<dbReference type="InterPro" id="IPR012677">
    <property type="entry name" value="Nucleotide-bd_a/b_plait_sf"/>
</dbReference>
<accession>A0A6A6H4F9</accession>
<feature type="region of interest" description="Disordered" evidence="4">
    <location>
        <begin position="190"/>
        <end position="248"/>
    </location>
</feature>
<evidence type="ECO:0000313" key="7">
    <source>
        <dbReference type="Proteomes" id="UP000800092"/>
    </source>
</evidence>
<evidence type="ECO:0000256" key="3">
    <source>
        <dbReference type="PROSITE-ProRule" id="PRU00176"/>
    </source>
</evidence>
<protein>
    <recommendedName>
        <fullName evidence="5">RRM domain-containing protein</fullName>
    </recommendedName>
</protein>
<dbReference type="GO" id="GO:0031124">
    <property type="term" value="P:mRNA 3'-end processing"/>
    <property type="evidence" value="ECO:0007669"/>
    <property type="project" value="InterPro"/>
</dbReference>
<feature type="compositionally biased region" description="Pro residues" evidence="4">
    <location>
        <begin position="228"/>
        <end position="244"/>
    </location>
</feature>
<dbReference type="InterPro" id="IPR038192">
    <property type="entry name" value="CSTF_C_sf"/>
</dbReference>
<dbReference type="PROSITE" id="PS50102">
    <property type="entry name" value="RRM"/>
    <property type="match status" value="1"/>
</dbReference>
<dbReference type="PANTHER" id="PTHR45735">
    <property type="entry name" value="CLEAVAGE STIMULATION FACTOR SUBUNIT 2"/>
    <property type="match status" value="1"/>
</dbReference>
<evidence type="ECO:0000259" key="5">
    <source>
        <dbReference type="PROSITE" id="PS50102"/>
    </source>
</evidence>
<organism evidence="6 7">
    <name type="scientific">Viridothelium virens</name>
    <name type="common">Speckled blister lichen</name>
    <name type="synonym">Trypethelium virens</name>
    <dbReference type="NCBI Taxonomy" id="1048519"/>
    <lineage>
        <taxon>Eukaryota</taxon>
        <taxon>Fungi</taxon>
        <taxon>Dikarya</taxon>
        <taxon>Ascomycota</taxon>
        <taxon>Pezizomycotina</taxon>
        <taxon>Dothideomycetes</taxon>
        <taxon>Dothideomycetes incertae sedis</taxon>
        <taxon>Trypetheliales</taxon>
        <taxon>Trypetheliaceae</taxon>
        <taxon>Viridothelium</taxon>
    </lineage>
</organism>
<evidence type="ECO:0000313" key="6">
    <source>
        <dbReference type="EMBL" id="KAF2232994.1"/>
    </source>
</evidence>
<keyword evidence="3" id="KW-0694">RNA-binding</keyword>
<dbReference type="Gene3D" id="1.10.20.70">
    <property type="entry name" value="Transcription termination and cleavage factor, C-terminal domain"/>
    <property type="match status" value="1"/>
</dbReference>
<dbReference type="GO" id="GO:0003729">
    <property type="term" value="F:mRNA binding"/>
    <property type="evidence" value="ECO:0007669"/>
    <property type="project" value="TreeGrafter"/>
</dbReference>
<dbReference type="Pfam" id="PF14304">
    <property type="entry name" value="CSTF_C"/>
    <property type="match status" value="1"/>
</dbReference>
<dbReference type="Pfam" id="PF00076">
    <property type="entry name" value="RRM_1"/>
    <property type="match status" value="1"/>
</dbReference>
<dbReference type="InterPro" id="IPR026896">
    <property type="entry name" value="CSTF_C"/>
</dbReference>
<dbReference type="InterPro" id="IPR000504">
    <property type="entry name" value="RRM_dom"/>
</dbReference>
<dbReference type="Gene3D" id="3.30.70.330">
    <property type="match status" value="1"/>
</dbReference>
<dbReference type="SMART" id="SM00360">
    <property type="entry name" value="RRM"/>
    <property type="match status" value="1"/>
</dbReference>
<dbReference type="Gene3D" id="1.25.40.630">
    <property type="match status" value="1"/>
</dbReference>
<dbReference type="Pfam" id="PF14327">
    <property type="entry name" value="CSTF2_hinge"/>
    <property type="match status" value="1"/>
</dbReference>
<dbReference type="PANTHER" id="PTHR45735:SF2">
    <property type="entry name" value="CLEAVAGE STIMULATION FACTOR SUBUNIT 2"/>
    <property type="match status" value="1"/>
</dbReference>
<dbReference type="GO" id="GO:0005847">
    <property type="term" value="C:mRNA cleavage and polyadenylation specificity factor complex"/>
    <property type="evidence" value="ECO:0007669"/>
    <property type="project" value="TreeGrafter"/>
</dbReference>
<evidence type="ECO:0000256" key="1">
    <source>
        <dbReference type="ARBA" id="ARBA00004123"/>
    </source>
</evidence>
<dbReference type="OrthoDB" id="272703at2759"/>
<dbReference type="CDD" id="cd12398">
    <property type="entry name" value="RRM_CSTF2_RNA15_like"/>
    <property type="match status" value="1"/>
</dbReference>
<comment type="subcellular location">
    <subcellularLocation>
        <location evidence="1">Nucleus</location>
    </subcellularLocation>
</comment>
<gene>
    <name evidence="6" type="ORF">EV356DRAFT_469063</name>
</gene>